<dbReference type="AlphaFoldDB" id="A0A3S0RBN6"/>
<evidence type="ECO:0000256" key="1">
    <source>
        <dbReference type="SAM" id="SignalP"/>
    </source>
</evidence>
<gene>
    <name evidence="3" type="ORF">EHV08_10660</name>
</gene>
<evidence type="ECO:0000259" key="2">
    <source>
        <dbReference type="Pfam" id="PF13568"/>
    </source>
</evidence>
<protein>
    <submittedName>
        <fullName evidence="3">Porin family protein</fullName>
    </submittedName>
</protein>
<dbReference type="Pfam" id="PF13568">
    <property type="entry name" value="OMP_b-brl_2"/>
    <property type="match status" value="1"/>
</dbReference>
<dbReference type="InterPro" id="IPR025665">
    <property type="entry name" value="Beta-barrel_OMP_2"/>
</dbReference>
<sequence length="187" mass="20183">MKKLFIAALMMVSSVASFAQHSIGSVSIQPKVGGTLTTFAGKDSKGANMKLGLIAGAEVEYQATDLLSLAAGLNYAMQGCAIDDPLPNIDTEYFNIPLVANFYVARNFALKVGVQPGFLMSAKLDKLDVKKAYKSFDLSIPVGASYEIEDFVIDARYNFGVTNVNESDATKTRNSVIQLTLGYKFDL</sequence>
<dbReference type="EMBL" id="RYYU01000001">
    <property type="protein sequence ID" value="RUL60154.1"/>
    <property type="molecule type" value="Genomic_DNA"/>
</dbReference>
<dbReference type="InterPro" id="IPR011250">
    <property type="entry name" value="OMP/PagP_B-barrel"/>
</dbReference>
<keyword evidence="4" id="KW-1185">Reference proteome</keyword>
<dbReference type="OrthoDB" id="947434at2"/>
<feature type="signal peptide" evidence="1">
    <location>
        <begin position="1"/>
        <end position="19"/>
    </location>
</feature>
<accession>A0A3S0RBN6</accession>
<organism evidence="3 4">
    <name type="scientific">Prevotella koreensis</name>
    <dbReference type="NCBI Taxonomy" id="2490854"/>
    <lineage>
        <taxon>Bacteria</taxon>
        <taxon>Pseudomonadati</taxon>
        <taxon>Bacteroidota</taxon>
        <taxon>Bacteroidia</taxon>
        <taxon>Bacteroidales</taxon>
        <taxon>Prevotellaceae</taxon>
        <taxon>Prevotella</taxon>
    </lineage>
</organism>
<name>A0A3S0RBN6_9BACT</name>
<evidence type="ECO:0000313" key="3">
    <source>
        <dbReference type="EMBL" id="RUL60154.1"/>
    </source>
</evidence>
<dbReference type="Proteomes" id="UP000278983">
    <property type="component" value="Unassembled WGS sequence"/>
</dbReference>
<keyword evidence="1" id="KW-0732">Signal</keyword>
<comment type="caution">
    <text evidence="3">The sequence shown here is derived from an EMBL/GenBank/DDBJ whole genome shotgun (WGS) entry which is preliminary data.</text>
</comment>
<feature type="chain" id="PRO_5018733468" evidence="1">
    <location>
        <begin position="20"/>
        <end position="187"/>
    </location>
</feature>
<dbReference type="SUPFAM" id="SSF56925">
    <property type="entry name" value="OMPA-like"/>
    <property type="match status" value="1"/>
</dbReference>
<dbReference type="RefSeq" id="WP_126679247.1">
    <property type="nucleotide sequence ID" value="NZ_RYYU01000001.1"/>
</dbReference>
<evidence type="ECO:0000313" key="4">
    <source>
        <dbReference type="Proteomes" id="UP000278983"/>
    </source>
</evidence>
<feature type="domain" description="Outer membrane protein beta-barrel" evidence="2">
    <location>
        <begin position="18"/>
        <end position="164"/>
    </location>
</feature>
<proteinExistence type="predicted"/>
<reference evidence="3 4" key="1">
    <citation type="submission" date="2018-12" db="EMBL/GenBank/DDBJ databases">
        <title>Genome sequencing of Prevotella sp. KCOM 3155 (= JS262).</title>
        <authorList>
            <person name="Kook J.-K."/>
            <person name="Park S.-N."/>
            <person name="Lim Y.K."/>
        </authorList>
    </citation>
    <scope>NUCLEOTIDE SEQUENCE [LARGE SCALE GENOMIC DNA]</scope>
    <source>
        <strain evidence="3 4">KCOM 3155</strain>
    </source>
</reference>